<evidence type="ECO:0000256" key="1">
    <source>
        <dbReference type="ARBA" id="ARBA00022603"/>
    </source>
</evidence>
<reference evidence="3 4" key="1">
    <citation type="submission" date="2019-11" db="EMBL/GenBank/DDBJ databases">
        <title>Comparative genomics of hydrocarbon-degrading Desulfosarcina strains.</title>
        <authorList>
            <person name="Watanabe M."/>
            <person name="Kojima H."/>
            <person name="Fukui M."/>
        </authorList>
    </citation>
    <scope>NUCLEOTIDE SEQUENCE [LARGE SCALE GENOMIC DNA]</scope>
    <source>
        <strain evidence="3 4">PP31</strain>
    </source>
</reference>
<name>A0A5K7Z7U6_9BACT</name>
<dbReference type="InterPro" id="IPR029063">
    <property type="entry name" value="SAM-dependent_MTases_sf"/>
</dbReference>
<dbReference type="EMBL" id="AP021875">
    <property type="protein sequence ID" value="BBO76775.1"/>
    <property type="molecule type" value="Genomic_DNA"/>
</dbReference>
<dbReference type="Pfam" id="PF06325">
    <property type="entry name" value="PrmA"/>
    <property type="match status" value="1"/>
</dbReference>
<dbReference type="AlphaFoldDB" id="A0A5K7Z7U6"/>
<protein>
    <recommendedName>
        <fullName evidence="5">Ribosomal protein L11 methyltransferase</fullName>
    </recommendedName>
</protein>
<dbReference type="RefSeq" id="WP_155305583.1">
    <property type="nucleotide sequence ID" value="NZ_AP021875.1"/>
</dbReference>
<evidence type="ECO:0000313" key="4">
    <source>
        <dbReference type="Proteomes" id="UP000427769"/>
    </source>
</evidence>
<dbReference type="GO" id="GO:0008276">
    <property type="term" value="F:protein methyltransferase activity"/>
    <property type="evidence" value="ECO:0007669"/>
    <property type="project" value="TreeGrafter"/>
</dbReference>
<dbReference type="InterPro" id="IPR050078">
    <property type="entry name" value="Ribosomal_L11_MeTrfase_PrmA"/>
</dbReference>
<organism evidence="3 4">
    <name type="scientific">Desulfosarcina widdelii</name>
    <dbReference type="NCBI Taxonomy" id="947919"/>
    <lineage>
        <taxon>Bacteria</taxon>
        <taxon>Pseudomonadati</taxon>
        <taxon>Thermodesulfobacteriota</taxon>
        <taxon>Desulfobacteria</taxon>
        <taxon>Desulfobacterales</taxon>
        <taxon>Desulfosarcinaceae</taxon>
        <taxon>Desulfosarcina</taxon>
    </lineage>
</organism>
<proteinExistence type="predicted"/>
<dbReference type="SUPFAM" id="SSF53335">
    <property type="entry name" value="S-adenosyl-L-methionine-dependent methyltransferases"/>
    <property type="match status" value="1"/>
</dbReference>
<dbReference type="Gene3D" id="3.40.50.150">
    <property type="entry name" value="Vaccinia Virus protein VP39"/>
    <property type="match status" value="1"/>
</dbReference>
<dbReference type="PANTHER" id="PTHR43648">
    <property type="entry name" value="ELECTRON TRANSFER FLAVOPROTEIN BETA SUBUNIT LYSINE METHYLTRANSFERASE"/>
    <property type="match status" value="1"/>
</dbReference>
<dbReference type="OrthoDB" id="9785995at2"/>
<dbReference type="GO" id="GO:0032259">
    <property type="term" value="P:methylation"/>
    <property type="evidence" value="ECO:0007669"/>
    <property type="project" value="UniProtKB-KW"/>
</dbReference>
<dbReference type="Proteomes" id="UP000427769">
    <property type="component" value="Chromosome"/>
</dbReference>
<gene>
    <name evidence="3" type="ORF">DSCW_41920</name>
</gene>
<evidence type="ECO:0000313" key="3">
    <source>
        <dbReference type="EMBL" id="BBO76775.1"/>
    </source>
</evidence>
<sequence length="281" mass="31384">MNFLENQILHYISESHASVNFRRLHKHFKQTHQLEQEPLKEAVRSLVQAGRLCYRTDFGTSYLDISLNGPVKVSEHVFLKPPMSAAVAHPGQWEILLEEGAAFGRGDHPTTRLAVQLMDGLMHDAIWLKKKSSTVTLDIGTGSGVLAIVAAKMGTGRVQAVDIDPCAVFEARSNIRLNNVEKQVVLLNDLKEVDKGCCDLILANVRTPTLIKLLPRILQMSATDSALIFSGIRTDEMENLCDCYRQAGFFRMKMCSEKKWVALILARGEFQGDSGKRISIY</sequence>
<accession>A0A5K7Z7U6</accession>
<dbReference type="CDD" id="cd02440">
    <property type="entry name" value="AdoMet_MTases"/>
    <property type="match status" value="1"/>
</dbReference>
<keyword evidence="1" id="KW-0489">Methyltransferase</keyword>
<dbReference type="KEGG" id="dwd:DSCW_41920"/>
<evidence type="ECO:0008006" key="5">
    <source>
        <dbReference type="Google" id="ProtNLM"/>
    </source>
</evidence>
<dbReference type="PANTHER" id="PTHR43648:SF1">
    <property type="entry name" value="ELECTRON TRANSFER FLAVOPROTEIN BETA SUBUNIT LYSINE METHYLTRANSFERASE"/>
    <property type="match status" value="1"/>
</dbReference>
<evidence type="ECO:0000256" key="2">
    <source>
        <dbReference type="ARBA" id="ARBA00022679"/>
    </source>
</evidence>
<keyword evidence="4" id="KW-1185">Reference proteome</keyword>
<keyword evidence="2" id="KW-0808">Transferase</keyword>